<gene>
    <name evidence="5" type="ORF">HELGO_WM8425</name>
</gene>
<dbReference type="PANTHER" id="PTHR30302">
    <property type="entry name" value="HYDROGENASE 1 MATURATION PROTEASE"/>
    <property type="match status" value="1"/>
</dbReference>
<dbReference type="PANTHER" id="PTHR30302:SF1">
    <property type="entry name" value="HYDROGENASE 2 MATURATION PROTEASE"/>
    <property type="match status" value="1"/>
</dbReference>
<name>A0A6S6UHI0_9GAMM</name>
<dbReference type="NCBIfam" id="TIGR00072">
    <property type="entry name" value="hydrog_prot"/>
    <property type="match status" value="1"/>
</dbReference>
<dbReference type="GO" id="GO:0004190">
    <property type="term" value="F:aspartic-type endopeptidase activity"/>
    <property type="evidence" value="ECO:0007669"/>
    <property type="project" value="UniProtKB-KW"/>
</dbReference>
<proteinExistence type="inferred from homology"/>
<dbReference type="PRINTS" id="PR00446">
    <property type="entry name" value="HYDRGNUPTAKE"/>
</dbReference>
<keyword evidence="2" id="KW-0645">Protease</keyword>
<evidence type="ECO:0000256" key="1">
    <source>
        <dbReference type="ARBA" id="ARBA00006814"/>
    </source>
</evidence>
<evidence type="ECO:0000313" key="5">
    <source>
        <dbReference type="EMBL" id="CAA6827580.1"/>
    </source>
</evidence>
<dbReference type="GO" id="GO:0016485">
    <property type="term" value="P:protein processing"/>
    <property type="evidence" value="ECO:0007669"/>
    <property type="project" value="TreeGrafter"/>
</dbReference>
<dbReference type="SUPFAM" id="SSF53163">
    <property type="entry name" value="HybD-like"/>
    <property type="match status" value="1"/>
</dbReference>
<evidence type="ECO:0000256" key="3">
    <source>
        <dbReference type="ARBA" id="ARBA00022750"/>
    </source>
</evidence>
<evidence type="ECO:0000256" key="4">
    <source>
        <dbReference type="ARBA" id="ARBA00022801"/>
    </source>
</evidence>
<dbReference type="InterPro" id="IPR023430">
    <property type="entry name" value="Pept_HybD-like_dom_sf"/>
</dbReference>
<reference evidence="5" key="1">
    <citation type="submission" date="2020-01" db="EMBL/GenBank/DDBJ databases">
        <authorList>
            <person name="Meier V. D."/>
            <person name="Meier V D."/>
        </authorList>
    </citation>
    <scope>NUCLEOTIDE SEQUENCE</scope>
    <source>
        <strain evidence="5">HLG_WM_MAG_07</strain>
    </source>
</reference>
<accession>A0A6S6UHI0</accession>
<keyword evidence="4" id="KW-0378">Hydrolase</keyword>
<sequence>MKTLVLAIGNKLLSDEGAGLHVLNELQKTHPETEDTLYLDGGTLSFTLAGAVSDADNLIVIDAAQLQGQAGTVDCMVNEQMDQFLGACKRSVHEIGLLDLLDISRLTESLPEQRALIGIQPEIIDWGDSLSEDVQKAVPVAVQHALDLLSQWKQAEVAHV</sequence>
<dbReference type="Gene3D" id="3.40.50.1450">
    <property type="entry name" value="HybD-like"/>
    <property type="match status" value="1"/>
</dbReference>
<dbReference type="AlphaFoldDB" id="A0A6S6UHI0"/>
<protein>
    <submittedName>
        <fullName evidence="5">Peptidase M52</fullName>
    </submittedName>
</protein>
<keyword evidence="3" id="KW-0064">Aspartyl protease</keyword>
<dbReference type="GO" id="GO:0008047">
    <property type="term" value="F:enzyme activator activity"/>
    <property type="evidence" value="ECO:0007669"/>
    <property type="project" value="InterPro"/>
</dbReference>
<dbReference type="InterPro" id="IPR000671">
    <property type="entry name" value="Peptidase_A31"/>
</dbReference>
<evidence type="ECO:0000256" key="2">
    <source>
        <dbReference type="ARBA" id="ARBA00022670"/>
    </source>
</evidence>
<comment type="similarity">
    <text evidence="1">Belongs to the peptidase A31 family.</text>
</comment>
<organism evidence="5">
    <name type="scientific">uncultured Thiotrichaceae bacterium</name>
    <dbReference type="NCBI Taxonomy" id="298394"/>
    <lineage>
        <taxon>Bacteria</taxon>
        <taxon>Pseudomonadati</taxon>
        <taxon>Pseudomonadota</taxon>
        <taxon>Gammaproteobacteria</taxon>
        <taxon>Thiotrichales</taxon>
        <taxon>Thiotrichaceae</taxon>
        <taxon>environmental samples</taxon>
    </lineage>
</organism>
<dbReference type="EMBL" id="CACVAY010000140">
    <property type="protein sequence ID" value="CAA6827580.1"/>
    <property type="molecule type" value="Genomic_DNA"/>
</dbReference>
<dbReference type="Pfam" id="PF01750">
    <property type="entry name" value="HycI"/>
    <property type="match status" value="1"/>
</dbReference>